<dbReference type="CDD" id="cd01428">
    <property type="entry name" value="ADK"/>
    <property type="match status" value="2"/>
</dbReference>
<comment type="caution">
    <text evidence="6">The sequence shown here is derived from an EMBL/GenBank/DDBJ whole genome shotgun (WGS) entry which is preliminary data.</text>
</comment>
<dbReference type="AlphaFoldDB" id="A0AAD9KI65"/>
<evidence type="ECO:0000256" key="1">
    <source>
        <dbReference type="ARBA" id="ARBA00007220"/>
    </source>
</evidence>
<keyword evidence="4 5" id="KW-0418">Kinase</keyword>
<dbReference type="InterPro" id="IPR000850">
    <property type="entry name" value="Adenylat/UMP-CMP_kin"/>
</dbReference>
<dbReference type="CDD" id="cd22979">
    <property type="entry name" value="DD_AK8"/>
    <property type="match status" value="1"/>
</dbReference>
<dbReference type="SUPFAM" id="SSF57774">
    <property type="entry name" value="Microbial and mitochondrial ADK, insert 'zinc finger' domain"/>
    <property type="match status" value="2"/>
</dbReference>
<keyword evidence="2 5" id="KW-0808">Transferase</keyword>
<evidence type="ECO:0008006" key="8">
    <source>
        <dbReference type="Google" id="ProtNLM"/>
    </source>
</evidence>
<dbReference type="GO" id="GO:0004017">
    <property type="term" value="F:AMP kinase activity"/>
    <property type="evidence" value="ECO:0007669"/>
    <property type="project" value="InterPro"/>
</dbReference>
<name>A0AAD9KI65_RIDPI</name>
<dbReference type="InterPro" id="IPR027417">
    <property type="entry name" value="P-loop_NTPase"/>
</dbReference>
<keyword evidence="3" id="KW-0547">Nucleotide-binding</keyword>
<protein>
    <recommendedName>
        <fullName evidence="8">Adenylate kinase</fullName>
    </recommendedName>
</protein>
<dbReference type="PRINTS" id="PR00094">
    <property type="entry name" value="ADENYLTKNASE"/>
</dbReference>
<dbReference type="Proteomes" id="UP001209878">
    <property type="component" value="Unassembled WGS sequence"/>
</dbReference>
<evidence type="ECO:0000313" key="7">
    <source>
        <dbReference type="Proteomes" id="UP001209878"/>
    </source>
</evidence>
<sequence length="426" mass="48436">MDSTKRPLRIPPEFATYAEKHGIFDMHKRLLEQLIIHRPDNPIRFFIQLLKRENDDGEPVPTSAWVDLIEERLKQFDCVKKGWVMSGFPETKEQAVALQAIGIYPKHYILLEAPDTVLIERAAGKRKDPISGEIYHITFDWPSNPDIAERLQLVPGNFEEDVVDRLIVYHRNIDGITEAYKRVMKVINADQPKADVFSEVMSFVSSSPRTFAPHTPRIVLLGPTGSGKAVHAALLASKYNIVNVRCGQLIKQAIADDSKMGGACKAYVMKGLQVPDAILMSILSDRLSQVDCVSRGWVLHGYPRSREQGEQLSFEGFIPNRVFCLDVPNDSVIERLTLRATDPVTGERYHILYNPPPTQEIKERLVVDPRDQQDAVKKRLARYNAYMDELADFYTDSQHINADQDPHTVFECIESMLVKPLPKTEF</sequence>
<evidence type="ECO:0000313" key="6">
    <source>
        <dbReference type="EMBL" id="KAK2170983.1"/>
    </source>
</evidence>
<dbReference type="Gene3D" id="3.40.50.300">
    <property type="entry name" value="P-loop containing nucleotide triphosphate hydrolases"/>
    <property type="match status" value="2"/>
</dbReference>
<keyword evidence="7" id="KW-1185">Reference proteome</keyword>
<evidence type="ECO:0000256" key="2">
    <source>
        <dbReference type="ARBA" id="ARBA00022679"/>
    </source>
</evidence>
<dbReference type="HAMAP" id="MF_00235">
    <property type="entry name" value="Adenylate_kinase_Adk"/>
    <property type="match status" value="1"/>
</dbReference>
<dbReference type="InterPro" id="IPR036193">
    <property type="entry name" value="ADK_active_lid_dom_sf"/>
</dbReference>
<dbReference type="GO" id="GO:0005524">
    <property type="term" value="F:ATP binding"/>
    <property type="evidence" value="ECO:0007669"/>
    <property type="project" value="InterPro"/>
</dbReference>
<dbReference type="PANTHER" id="PTHR23359">
    <property type="entry name" value="NUCLEOTIDE KINASE"/>
    <property type="match status" value="1"/>
</dbReference>
<dbReference type="SUPFAM" id="SSF47391">
    <property type="entry name" value="Dimerization-anchoring domain of cAMP-dependent PK regulatory subunit"/>
    <property type="match status" value="1"/>
</dbReference>
<dbReference type="EMBL" id="JAODUO010001117">
    <property type="protein sequence ID" value="KAK2170983.1"/>
    <property type="molecule type" value="Genomic_DNA"/>
</dbReference>
<accession>A0AAD9KI65</accession>
<dbReference type="SUPFAM" id="SSF52540">
    <property type="entry name" value="P-loop containing nucleoside triphosphate hydrolases"/>
    <property type="match status" value="2"/>
</dbReference>
<evidence type="ECO:0000256" key="4">
    <source>
        <dbReference type="ARBA" id="ARBA00022777"/>
    </source>
</evidence>
<proteinExistence type="inferred from homology"/>
<evidence type="ECO:0000256" key="3">
    <source>
        <dbReference type="ARBA" id="ARBA00022741"/>
    </source>
</evidence>
<gene>
    <name evidence="6" type="ORF">NP493_1119g00051</name>
</gene>
<comment type="similarity">
    <text evidence="1 5">Belongs to the adenylate kinase family.</text>
</comment>
<organism evidence="6 7">
    <name type="scientific">Ridgeia piscesae</name>
    <name type="common">Tubeworm</name>
    <dbReference type="NCBI Taxonomy" id="27915"/>
    <lineage>
        <taxon>Eukaryota</taxon>
        <taxon>Metazoa</taxon>
        <taxon>Spiralia</taxon>
        <taxon>Lophotrochozoa</taxon>
        <taxon>Annelida</taxon>
        <taxon>Polychaeta</taxon>
        <taxon>Sedentaria</taxon>
        <taxon>Canalipalpata</taxon>
        <taxon>Sabellida</taxon>
        <taxon>Siboglinidae</taxon>
        <taxon>Ridgeia</taxon>
    </lineage>
</organism>
<evidence type="ECO:0000256" key="5">
    <source>
        <dbReference type="RuleBase" id="RU003330"/>
    </source>
</evidence>
<dbReference type="Pfam" id="PF00406">
    <property type="entry name" value="ADK"/>
    <property type="match status" value="2"/>
</dbReference>
<reference evidence="6" key="1">
    <citation type="journal article" date="2023" name="Mol. Biol. Evol.">
        <title>Third-Generation Sequencing Reveals the Adaptive Role of the Epigenome in Three Deep-Sea Polychaetes.</title>
        <authorList>
            <person name="Perez M."/>
            <person name="Aroh O."/>
            <person name="Sun Y."/>
            <person name="Lan Y."/>
            <person name="Juniper S.K."/>
            <person name="Young C.R."/>
            <person name="Angers B."/>
            <person name="Qian P.Y."/>
        </authorList>
    </citation>
    <scope>NUCLEOTIDE SEQUENCE</scope>
    <source>
        <strain evidence="6">R07B-5</strain>
    </source>
</reference>